<protein>
    <submittedName>
        <fullName evidence="1">Uncharacterized protein</fullName>
    </submittedName>
</protein>
<sequence>MWNMPSGAPPLEEDVAFNTVDFMTLVEDYAERQKKQKQSVDRLSVSDLFVIHIMQNLQRLRELLLSNKLTINVMYGVVKAVRGNTTNDTKNQELLARIAMLRPYTISWSNVLDYFLPEDFHDLARRCSMYGDCVHYGYSMNWPTQVYGASIIDYDPMNAKQFIETTLDTALGFSNSSGSSAVPSSLELFKMMGLDKLVNLPFREHPLNGTGYALAHVYKQHWIDHFMRKGTLSATAAQRLGTLCTSSNSGLQMGTMDLAMPSPLYRTSLTLYMSWSYDPELRLQGANNPFDLGAATDTEMMAEFMKHLSVEEKQKFWKDMGAGLNK</sequence>
<proteinExistence type="predicted"/>
<dbReference type="EMBL" id="NCKW01020328">
    <property type="protein sequence ID" value="POM58182.1"/>
    <property type="molecule type" value="Genomic_DNA"/>
</dbReference>
<accession>A0A2P4WY17</accession>
<evidence type="ECO:0000313" key="1">
    <source>
        <dbReference type="EMBL" id="POM58182.1"/>
    </source>
</evidence>
<reference evidence="1 2" key="1">
    <citation type="journal article" date="2017" name="Genome Biol. Evol.">
        <title>Phytophthora megakarya and P. palmivora, closely related causal agents of cacao black pod rot, underwent increases in genome sizes and gene numbers by different mechanisms.</title>
        <authorList>
            <person name="Ali S.S."/>
            <person name="Shao J."/>
            <person name="Lary D.J."/>
            <person name="Kronmiller B."/>
            <person name="Shen D."/>
            <person name="Strem M.D."/>
            <person name="Amoako-Attah I."/>
            <person name="Akrofi A.Y."/>
            <person name="Begoude B.A."/>
            <person name="Ten Hoopen G.M."/>
            <person name="Coulibaly K."/>
            <person name="Kebe B.I."/>
            <person name="Melnick R.L."/>
            <person name="Guiltinan M.J."/>
            <person name="Tyler B.M."/>
            <person name="Meinhardt L.W."/>
            <person name="Bailey B.A."/>
        </authorList>
    </citation>
    <scope>NUCLEOTIDE SEQUENCE [LARGE SCALE GENOMIC DNA]</scope>
    <source>
        <strain evidence="2">sbr112.9</strain>
    </source>
</reference>
<organism evidence="1 2">
    <name type="scientific">Phytophthora palmivora</name>
    <dbReference type="NCBI Taxonomy" id="4796"/>
    <lineage>
        <taxon>Eukaryota</taxon>
        <taxon>Sar</taxon>
        <taxon>Stramenopiles</taxon>
        <taxon>Oomycota</taxon>
        <taxon>Peronosporomycetes</taxon>
        <taxon>Peronosporales</taxon>
        <taxon>Peronosporaceae</taxon>
        <taxon>Phytophthora</taxon>
    </lineage>
</organism>
<dbReference type="AlphaFoldDB" id="A0A2P4WY17"/>
<keyword evidence="2" id="KW-1185">Reference proteome</keyword>
<name>A0A2P4WY17_9STRA</name>
<gene>
    <name evidence="1" type="ORF">PHPALM_37209</name>
</gene>
<comment type="caution">
    <text evidence="1">The sequence shown here is derived from an EMBL/GenBank/DDBJ whole genome shotgun (WGS) entry which is preliminary data.</text>
</comment>
<dbReference type="OrthoDB" id="97095at2759"/>
<dbReference type="Proteomes" id="UP000237271">
    <property type="component" value="Unassembled WGS sequence"/>
</dbReference>
<evidence type="ECO:0000313" key="2">
    <source>
        <dbReference type="Proteomes" id="UP000237271"/>
    </source>
</evidence>